<proteinExistence type="predicted"/>
<evidence type="ECO:0000313" key="3">
    <source>
        <dbReference type="EMBL" id="TVU16311.1"/>
    </source>
</evidence>
<comment type="caution">
    <text evidence="3">The sequence shown here is derived from an EMBL/GenBank/DDBJ whole genome shotgun (WGS) entry which is preliminary data.</text>
</comment>
<evidence type="ECO:0000256" key="1">
    <source>
        <dbReference type="SAM" id="Coils"/>
    </source>
</evidence>
<protein>
    <recommendedName>
        <fullName evidence="2">Factor of DNA methylation 1-5/IDN2 domain-containing protein</fullName>
    </recommendedName>
</protein>
<feature type="domain" description="Factor of DNA methylation 1-5/IDN2" evidence="2">
    <location>
        <begin position="285"/>
        <end position="414"/>
    </location>
</feature>
<dbReference type="Proteomes" id="UP000324897">
    <property type="component" value="Unassembled WGS sequence"/>
</dbReference>
<dbReference type="EMBL" id="RWGY01000031">
    <property type="protein sequence ID" value="TVU16311.1"/>
    <property type="molecule type" value="Genomic_DNA"/>
</dbReference>
<keyword evidence="4" id="KW-1185">Reference proteome</keyword>
<keyword evidence="1" id="KW-0175">Coiled coil</keyword>
<dbReference type="InterPro" id="IPR005379">
    <property type="entry name" value="FDM1-5/IDN2_XH"/>
</dbReference>
<dbReference type="PANTHER" id="PTHR21596">
    <property type="entry name" value="RIBONUCLEASE P SUBUNIT P38"/>
    <property type="match status" value="1"/>
</dbReference>
<sequence>MKSNPSVAAAALPVHFRSSPVQARLPLPPRRHDRPVEHRPLLHCHFEGLVTVGWSCWQQIADRVLVVLSISPLKPKKRRKMAGDGSGTSDGLLGGHMNLLVAKVDSKISFHKDATTEYMELKNLIGEIIEEKARMEQEALGRVAAAPPEPVLEKLAMVREELEATKALLAARNKELGFTEKLLAANNEQVAASEELAAVTMVALRLANEGRDEDVNAIVTKVHELEAMKNQAEQQSLVGIANDSVQHQPSKRLAGHHASTDDELKRLRETLMKIDSSRRRALGVKVMGRLDEKPFHAACAAKLPPKEAKKATSEPYTTWEMLLKNPTWKPFKTDAVGDNCEDQAIDEDDEMLQVLKREWGEDVHDAVIRALMEMKEYNCLSNRSVSYELWNYKEGRKATMTECVEYMSNQVKLLSSSKRRKAHRDAGRA</sequence>
<feature type="coiled-coil region" evidence="1">
    <location>
        <begin position="118"/>
        <end position="172"/>
    </location>
</feature>
<dbReference type="GO" id="GO:0080188">
    <property type="term" value="P:gene silencing by siRNA-directed DNA methylation"/>
    <property type="evidence" value="ECO:0007669"/>
    <property type="project" value="InterPro"/>
</dbReference>
<accession>A0A5J9U010</accession>
<dbReference type="Pfam" id="PF03469">
    <property type="entry name" value="XH"/>
    <property type="match status" value="1"/>
</dbReference>
<dbReference type="OrthoDB" id="1892195at2759"/>
<evidence type="ECO:0000259" key="2">
    <source>
        <dbReference type="Pfam" id="PF03469"/>
    </source>
</evidence>
<reference evidence="3 4" key="1">
    <citation type="journal article" date="2019" name="Sci. Rep.">
        <title>A high-quality genome of Eragrostis curvula grass provides insights into Poaceae evolution and supports new strategies to enhance forage quality.</title>
        <authorList>
            <person name="Carballo J."/>
            <person name="Santos B.A.C.M."/>
            <person name="Zappacosta D."/>
            <person name="Garbus I."/>
            <person name="Selva J.P."/>
            <person name="Gallo C.A."/>
            <person name="Diaz A."/>
            <person name="Albertini E."/>
            <person name="Caccamo M."/>
            <person name="Echenique V."/>
        </authorList>
    </citation>
    <scope>NUCLEOTIDE SEQUENCE [LARGE SCALE GENOMIC DNA]</scope>
    <source>
        <strain evidence="4">cv. Victoria</strain>
        <tissue evidence="3">Leaf</tissue>
    </source>
</reference>
<gene>
    <name evidence="3" type="ORF">EJB05_39868</name>
</gene>
<dbReference type="Gramene" id="TVU16311">
    <property type="protein sequence ID" value="TVU16311"/>
    <property type="gene ID" value="EJB05_39868"/>
</dbReference>
<dbReference type="InterPro" id="IPR045177">
    <property type="entry name" value="FDM1-5/IDN2"/>
</dbReference>
<evidence type="ECO:0000313" key="4">
    <source>
        <dbReference type="Proteomes" id="UP000324897"/>
    </source>
</evidence>
<organism evidence="3 4">
    <name type="scientific">Eragrostis curvula</name>
    <name type="common">weeping love grass</name>
    <dbReference type="NCBI Taxonomy" id="38414"/>
    <lineage>
        <taxon>Eukaryota</taxon>
        <taxon>Viridiplantae</taxon>
        <taxon>Streptophyta</taxon>
        <taxon>Embryophyta</taxon>
        <taxon>Tracheophyta</taxon>
        <taxon>Spermatophyta</taxon>
        <taxon>Magnoliopsida</taxon>
        <taxon>Liliopsida</taxon>
        <taxon>Poales</taxon>
        <taxon>Poaceae</taxon>
        <taxon>PACMAD clade</taxon>
        <taxon>Chloridoideae</taxon>
        <taxon>Eragrostideae</taxon>
        <taxon>Eragrostidinae</taxon>
        <taxon>Eragrostis</taxon>
    </lineage>
</organism>
<name>A0A5J9U010_9POAL</name>
<dbReference type="AlphaFoldDB" id="A0A5J9U010"/>
<dbReference type="PANTHER" id="PTHR21596:SF55">
    <property type="entry name" value="OS12G0572500 PROTEIN"/>
    <property type="match status" value="1"/>
</dbReference>